<dbReference type="EMBL" id="VEPZ02001748">
    <property type="protein sequence ID" value="KAE8658026.1"/>
    <property type="molecule type" value="Genomic_DNA"/>
</dbReference>
<dbReference type="PANTHER" id="PTHR37256">
    <property type="entry name" value="E1A-BINDING PROTEIN P400-LIKE"/>
    <property type="match status" value="1"/>
</dbReference>
<accession>A0A6A2X7I3</accession>
<protein>
    <submittedName>
        <fullName evidence="2">Acyl carrier protein 1</fullName>
    </submittedName>
</protein>
<organism evidence="2 3">
    <name type="scientific">Hibiscus syriacus</name>
    <name type="common">Rose of Sharon</name>
    <dbReference type="NCBI Taxonomy" id="106335"/>
    <lineage>
        <taxon>Eukaryota</taxon>
        <taxon>Viridiplantae</taxon>
        <taxon>Streptophyta</taxon>
        <taxon>Embryophyta</taxon>
        <taxon>Tracheophyta</taxon>
        <taxon>Spermatophyta</taxon>
        <taxon>Magnoliopsida</taxon>
        <taxon>eudicotyledons</taxon>
        <taxon>Gunneridae</taxon>
        <taxon>Pentapetalae</taxon>
        <taxon>rosids</taxon>
        <taxon>malvids</taxon>
        <taxon>Malvales</taxon>
        <taxon>Malvaceae</taxon>
        <taxon>Malvoideae</taxon>
        <taxon>Hibiscus</taxon>
    </lineage>
</organism>
<comment type="caution">
    <text evidence="2">The sequence shown here is derived from an EMBL/GenBank/DDBJ whole genome shotgun (WGS) entry which is preliminary data.</text>
</comment>
<feature type="region of interest" description="Disordered" evidence="1">
    <location>
        <begin position="1"/>
        <end position="23"/>
    </location>
</feature>
<name>A0A6A2X7I3_HIBSY</name>
<proteinExistence type="predicted"/>
<feature type="region of interest" description="Disordered" evidence="1">
    <location>
        <begin position="61"/>
        <end position="97"/>
    </location>
</feature>
<gene>
    <name evidence="2" type="ORF">F3Y22_tig00116975pilonHSYRG00084</name>
</gene>
<dbReference type="Proteomes" id="UP000436088">
    <property type="component" value="Unassembled WGS sequence"/>
</dbReference>
<keyword evidence="3" id="KW-1185">Reference proteome</keyword>
<feature type="region of interest" description="Disordered" evidence="1">
    <location>
        <begin position="122"/>
        <end position="156"/>
    </location>
</feature>
<evidence type="ECO:0000313" key="2">
    <source>
        <dbReference type="EMBL" id="KAE8658026.1"/>
    </source>
</evidence>
<dbReference type="AlphaFoldDB" id="A0A6A2X7I3"/>
<feature type="compositionally biased region" description="Basic residues" evidence="1">
    <location>
        <begin position="138"/>
        <end position="148"/>
    </location>
</feature>
<evidence type="ECO:0000313" key="3">
    <source>
        <dbReference type="Proteomes" id="UP000436088"/>
    </source>
</evidence>
<reference evidence="2" key="1">
    <citation type="submission" date="2019-09" db="EMBL/GenBank/DDBJ databases">
        <title>Draft genome information of white flower Hibiscus syriacus.</title>
        <authorList>
            <person name="Kim Y.-M."/>
        </authorList>
    </citation>
    <scope>NUCLEOTIDE SEQUENCE [LARGE SCALE GENOMIC DNA]</scope>
    <source>
        <strain evidence="2">YM2019G1</strain>
    </source>
</reference>
<sequence length="202" mass="23607">MKSLDTKDRSSKQGVDRRRRFEQEPHLSGAYIRILVRQLALQMYQDPVSVDTNGFSARNLTKFGDGFSQTPQSQKPEPPPQQHRKQVRNRRRVHTSRPYQERLINMAEARREIVTELKFHRAAKKQANEKQQQQQLSRHSHPSFHHLSSKNQTQTTLHQAVDDEGMAEMKSLGEQHQMEWNDTMNLVTSHGVQVLEDYGTRE</sequence>
<feature type="compositionally biased region" description="Basic residues" evidence="1">
    <location>
        <begin position="82"/>
        <end position="95"/>
    </location>
</feature>
<dbReference type="PANTHER" id="PTHR37256:SF1">
    <property type="entry name" value="MYB-LIKE PROTEIN A"/>
    <property type="match status" value="1"/>
</dbReference>
<evidence type="ECO:0000256" key="1">
    <source>
        <dbReference type="SAM" id="MobiDB-lite"/>
    </source>
</evidence>